<dbReference type="EMBL" id="JAWDIP010000003">
    <property type="protein sequence ID" value="MDY0394437.1"/>
    <property type="molecule type" value="Genomic_DNA"/>
</dbReference>
<dbReference type="Proteomes" id="UP001281447">
    <property type="component" value="Unassembled WGS sequence"/>
</dbReference>
<dbReference type="RefSeq" id="WP_390354700.1">
    <property type="nucleotide sequence ID" value="NZ_JBHUIZ010000005.1"/>
</dbReference>
<evidence type="ECO:0000256" key="1">
    <source>
        <dbReference type="SAM" id="Coils"/>
    </source>
</evidence>
<reference evidence="2 3" key="1">
    <citation type="submission" date="2023-10" db="EMBL/GenBank/DDBJ databases">
        <title>Virgibacillus halophilus 5B73C genome.</title>
        <authorList>
            <person name="Miliotis G."/>
            <person name="Sengupta P."/>
            <person name="Hameed A."/>
            <person name="Chuvochina M."/>
            <person name="Mcdonagh F."/>
            <person name="Simpson A.C."/>
            <person name="Singh N.K."/>
            <person name="Rekha P.D."/>
            <person name="Raman K."/>
            <person name="Hugenholtz P."/>
            <person name="Venkateswaran K."/>
        </authorList>
    </citation>
    <scope>NUCLEOTIDE SEQUENCE [LARGE SCALE GENOMIC DNA]</scope>
    <source>
        <strain evidence="2 3">5B73C</strain>
    </source>
</reference>
<sequence>MSLYINEKGKRIFKNNQVAAPNQSYYQSDQRAALLQQQQRQMASIQQSLTDLKMRQMDSGKNWKDIQALLKAFQQDNQKQQIAHEAIFNAMEENKDLVQSAIGDEQETKQVVLQELEQVREYCQHLAAKAEKQNDASLKLDEKLHMINQAIEATQIMQEQTLAELAVQYSQGDMFKEQLQSHKNVLKEHMLQQENAMEEHVQTVNSDLEERQTRMSQRMENQEAAMEKMLRQINSLRAIIYERSNHLADKMEEGFRLSSAFAYNLLTRKDQPIAMVTKEKSRQS</sequence>
<evidence type="ECO:0000313" key="3">
    <source>
        <dbReference type="Proteomes" id="UP001281447"/>
    </source>
</evidence>
<keyword evidence="3" id="KW-1185">Reference proteome</keyword>
<accession>A0ABU5C532</accession>
<organism evidence="2 3">
    <name type="scientific">Tigheibacillus halophilus</name>
    <dbReference type="NCBI Taxonomy" id="361280"/>
    <lineage>
        <taxon>Bacteria</taxon>
        <taxon>Bacillati</taxon>
        <taxon>Bacillota</taxon>
        <taxon>Bacilli</taxon>
        <taxon>Bacillales</taxon>
        <taxon>Bacillaceae</taxon>
        <taxon>Tigheibacillus</taxon>
    </lineage>
</organism>
<comment type="caution">
    <text evidence="2">The sequence shown here is derived from an EMBL/GenBank/DDBJ whole genome shotgun (WGS) entry which is preliminary data.</text>
</comment>
<keyword evidence="1" id="KW-0175">Coiled coil</keyword>
<protein>
    <submittedName>
        <fullName evidence="2">Uncharacterized protein</fullName>
    </submittedName>
</protein>
<name>A0ABU5C532_9BACI</name>
<evidence type="ECO:0000313" key="2">
    <source>
        <dbReference type="EMBL" id="MDY0394437.1"/>
    </source>
</evidence>
<proteinExistence type="predicted"/>
<feature type="coiled-coil region" evidence="1">
    <location>
        <begin position="179"/>
        <end position="239"/>
    </location>
</feature>
<gene>
    <name evidence="2" type="ORF">RWE15_08240</name>
</gene>